<evidence type="ECO:0000256" key="4">
    <source>
        <dbReference type="ARBA" id="ARBA00022670"/>
    </source>
</evidence>
<dbReference type="PRINTS" id="PR00756">
    <property type="entry name" value="ALADIPTASE"/>
</dbReference>
<feature type="site" description="Transition state stabilizer" evidence="16">
    <location>
        <position position="406"/>
    </location>
</feature>
<dbReference type="GeneID" id="6754895"/>
<keyword evidence="6 15" id="KW-0479">Metal-binding</keyword>
<dbReference type="CTD" id="6754895"/>
<dbReference type="GO" id="GO:0043171">
    <property type="term" value="P:peptide catabolic process"/>
    <property type="evidence" value="ECO:0000318"/>
    <property type="project" value="GO_Central"/>
</dbReference>
<dbReference type="InterPro" id="IPR014782">
    <property type="entry name" value="Peptidase_M1_dom"/>
</dbReference>
<evidence type="ECO:0000256" key="5">
    <source>
        <dbReference type="ARBA" id="ARBA00022692"/>
    </source>
</evidence>
<comment type="subcellular location">
    <subcellularLocation>
        <location evidence="1">Membrane</location>
        <topology evidence="1">Single-pass type II membrane protein</topology>
    </subcellularLocation>
</comment>
<dbReference type="RefSeq" id="XP_002113324.1">
    <property type="nucleotide sequence ID" value="XM_002113288.1"/>
</dbReference>
<dbReference type="InterPro" id="IPR034016">
    <property type="entry name" value="M1_APN-typ"/>
</dbReference>
<evidence type="ECO:0000256" key="8">
    <source>
        <dbReference type="ARBA" id="ARBA00022833"/>
    </source>
</evidence>
<comment type="cofactor">
    <cofactor evidence="15">
        <name>Zn(2+)</name>
        <dbReference type="ChEBI" id="CHEBI:29105"/>
    </cofactor>
    <text evidence="15">Binds 1 zinc ion per subunit.</text>
</comment>
<dbReference type="FunFam" id="2.60.40.1730:FF:000012">
    <property type="entry name" value="Aminopeptidase N"/>
    <property type="match status" value="1"/>
</dbReference>
<evidence type="ECO:0000313" key="19">
    <source>
        <dbReference type="EMBL" id="EDV23798.1"/>
    </source>
</evidence>
<evidence type="ECO:0000256" key="9">
    <source>
        <dbReference type="ARBA" id="ARBA00022968"/>
    </source>
</evidence>
<feature type="domain" description="Peptidase M1 membrane alanine aminopeptidase" evidence="17">
    <location>
        <begin position="247"/>
        <end position="451"/>
    </location>
</feature>
<dbReference type="PhylomeDB" id="B3RZ82"/>
<dbReference type="InterPro" id="IPR042097">
    <property type="entry name" value="Aminopeptidase_N-like_N_sf"/>
</dbReference>
<evidence type="ECO:0000256" key="11">
    <source>
        <dbReference type="ARBA" id="ARBA00023049"/>
    </source>
</evidence>
<reference evidence="19 20" key="1">
    <citation type="journal article" date="2008" name="Nature">
        <title>The Trichoplax genome and the nature of placozoans.</title>
        <authorList>
            <person name="Srivastava M."/>
            <person name="Begovic E."/>
            <person name="Chapman J."/>
            <person name="Putnam N.H."/>
            <person name="Hellsten U."/>
            <person name="Kawashima T."/>
            <person name="Kuo A."/>
            <person name="Mitros T."/>
            <person name="Salamov A."/>
            <person name="Carpenter M.L."/>
            <person name="Signorovitch A.Y."/>
            <person name="Moreno M.A."/>
            <person name="Kamm K."/>
            <person name="Grimwood J."/>
            <person name="Schmutz J."/>
            <person name="Shapiro H."/>
            <person name="Grigoriev I.V."/>
            <person name="Buss L.W."/>
            <person name="Schierwater B."/>
            <person name="Dellaporta S.L."/>
            <person name="Rokhsar D.S."/>
        </authorList>
    </citation>
    <scope>NUCLEOTIDE SEQUENCE [LARGE SCALE GENOMIC DNA]</scope>
    <source>
        <strain evidence="19 20">Grell-BS-1999</strain>
    </source>
</reference>
<dbReference type="Pfam" id="PF01433">
    <property type="entry name" value="Peptidase_M1"/>
    <property type="match status" value="1"/>
</dbReference>
<dbReference type="InterPro" id="IPR045357">
    <property type="entry name" value="Aminopeptidase_N-like_N"/>
</dbReference>
<feature type="binding site" evidence="15">
    <location>
        <position position="320"/>
    </location>
    <ligand>
        <name>Zn(2+)</name>
        <dbReference type="ChEBI" id="CHEBI:29105"/>
        <note>catalytic</note>
    </ligand>
</feature>
<gene>
    <name evidence="19" type="ORF">TRIADDRAFT_26823</name>
</gene>
<feature type="binding site" evidence="15">
    <location>
        <position position="324"/>
    </location>
    <ligand>
        <name>Zn(2+)</name>
        <dbReference type="ChEBI" id="CHEBI:29105"/>
        <note>catalytic</note>
    </ligand>
</feature>
<dbReference type="EMBL" id="DS985246">
    <property type="protein sequence ID" value="EDV23798.1"/>
    <property type="molecule type" value="Genomic_DNA"/>
</dbReference>
<dbReference type="InterPro" id="IPR001930">
    <property type="entry name" value="Peptidase_M1"/>
</dbReference>
<evidence type="ECO:0000256" key="2">
    <source>
        <dbReference type="ARBA" id="ARBA00010136"/>
    </source>
</evidence>
<dbReference type="GO" id="GO:0070006">
    <property type="term" value="F:metalloaminopeptidase activity"/>
    <property type="evidence" value="ECO:0000318"/>
    <property type="project" value="GO_Central"/>
</dbReference>
<protein>
    <submittedName>
        <fullName evidence="19">Uncharacterized protein</fullName>
    </submittedName>
</protein>
<keyword evidence="20" id="KW-1185">Reference proteome</keyword>
<dbReference type="GO" id="GO:0008270">
    <property type="term" value="F:zinc ion binding"/>
    <property type="evidence" value="ECO:0007669"/>
    <property type="project" value="InterPro"/>
</dbReference>
<dbReference type="InterPro" id="IPR050344">
    <property type="entry name" value="Peptidase_M1_aminopeptidases"/>
</dbReference>
<evidence type="ECO:0000256" key="10">
    <source>
        <dbReference type="ARBA" id="ARBA00022989"/>
    </source>
</evidence>
<dbReference type="InParanoid" id="B3RZ82"/>
<dbReference type="KEGG" id="tad:TRIADDRAFT_26823"/>
<dbReference type="SUPFAM" id="SSF55486">
    <property type="entry name" value="Metalloproteases ('zincins'), catalytic domain"/>
    <property type="match status" value="1"/>
</dbReference>
<dbReference type="InterPro" id="IPR027268">
    <property type="entry name" value="Peptidase_M4/M1_CTD_sf"/>
</dbReference>
<feature type="binding site" evidence="15">
    <location>
        <position position="343"/>
    </location>
    <ligand>
        <name>Zn(2+)</name>
        <dbReference type="ChEBI" id="CHEBI:29105"/>
        <note>catalytic</note>
    </ligand>
</feature>
<proteinExistence type="inferred from homology"/>
<dbReference type="GO" id="GO:0016020">
    <property type="term" value="C:membrane"/>
    <property type="evidence" value="ECO:0007669"/>
    <property type="project" value="UniProtKB-SubCell"/>
</dbReference>
<keyword evidence="11" id="KW-0482">Metalloprotease</keyword>
<dbReference type="HOGENOM" id="CLU_003705_4_5_1"/>
<accession>B3RZ82</accession>
<keyword evidence="4" id="KW-0645">Protease</keyword>
<name>B3RZ82_TRIAD</name>
<keyword evidence="8 15" id="KW-0862">Zinc</keyword>
<evidence type="ECO:0000256" key="1">
    <source>
        <dbReference type="ARBA" id="ARBA00004606"/>
    </source>
</evidence>
<dbReference type="eggNOG" id="KOG1046">
    <property type="taxonomic scope" value="Eukaryota"/>
</dbReference>
<dbReference type="Gene3D" id="1.10.390.10">
    <property type="entry name" value="Neutral Protease Domain 2"/>
    <property type="match status" value="1"/>
</dbReference>
<dbReference type="AlphaFoldDB" id="B3RZ82"/>
<feature type="active site" description="Proton acceptor" evidence="14">
    <location>
        <position position="321"/>
    </location>
</feature>
<evidence type="ECO:0000256" key="16">
    <source>
        <dbReference type="PIRSR" id="PIRSR634016-4"/>
    </source>
</evidence>
<feature type="domain" description="Aminopeptidase N-like N-terminal" evidence="18">
    <location>
        <begin position="24"/>
        <end position="212"/>
    </location>
</feature>
<evidence type="ECO:0000256" key="7">
    <source>
        <dbReference type="ARBA" id="ARBA00022801"/>
    </source>
</evidence>
<sequence>MILSPSSAKSFPYHGYRLPLHIYPNYYAIHLHPKYDQLITHGSMIIVVTCQEKTDFIILHKKQIVISTISISSVNNGNDSIKVIKTVEKSKYNFYYLQLEDYLQPNYQYIIHMKFTSYIRTKILNGFYRSHYKTTNGTTRLANFNTLFESTHARAVFPCFDEPVMKAIFSISITVPNGYSALSNTRLYLTKRLSNQKVFYKFRPSPKMSVYLVALVVSDFKHLEGKTTSNISVRTWANPRLCQHTKYSLNIAIKIIPFYERIYGIAYPLSKMADMVVVPQFADGAMENWGLITYRETSMIYNKLTDALHTKQIVALTVAHEIAHQWFGDLVTMRWWNDVWLNEGFASYMENVGANFVAPELKLMKQFLFTNYAPAQDQDALPTIHPIVTHAATADQIDYLFDDISYLKGGCILRMLESFLGTETFYRGIYHYLSQHKYKTATHQDLWRALQWVCRLLC</sequence>
<evidence type="ECO:0000256" key="14">
    <source>
        <dbReference type="PIRSR" id="PIRSR634016-1"/>
    </source>
</evidence>
<evidence type="ECO:0000256" key="13">
    <source>
        <dbReference type="ARBA" id="ARBA00023180"/>
    </source>
</evidence>
<keyword evidence="3" id="KW-0031">Aminopeptidase</keyword>
<dbReference type="Gene3D" id="2.60.40.1730">
    <property type="entry name" value="tricorn interacting facor f3 domain"/>
    <property type="match status" value="1"/>
</dbReference>
<keyword evidence="7" id="KW-0378">Hydrolase</keyword>
<dbReference type="OMA" id="VVESWIL"/>
<dbReference type="SUPFAM" id="SSF63737">
    <property type="entry name" value="Leukotriene A4 hydrolase N-terminal domain"/>
    <property type="match status" value="1"/>
</dbReference>
<keyword evidence="5" id="KW-0812">Transmembrane</keyword>
<evidence type="ECO:0000256" key="3">
    <source>
        <dbReference type="ARBA" id="ARBA00022438"/>
    </source>
</evidence>
<evidence type="ECO:0000256" key="6">
    <source>
        <dbReference type="ARBA" id="ARBA00022723"/>
    </source>
</evidence>
<evidence type="ECO:0000259" key="17">
    <source>
        <dbReference type="Pfam" id="PF01433"/>
    </source>
</evidence>
<keyword evidence="13" id="KW-0325">Glycoprotein</keyword>
<dbReference type="FunFam" id="1.10.390.10:FF:000006">
    <property type="entry name" value="Puromycin-sensitive aminopeptidase"/>
    <property type="match status" value="1"/>
</dbReference>
<keyword evidence="10" id="KW-1133">Transmembrane helix</keyword>
<dbReference type="Pfam" id="PF17900">
    <property type="entry name" value="Peptidase_M1_N"/>
    <property type="match status" value="1"/>
</dbReference>
<keyword evidence="12" id="KW-0472">Membrane</keyword>
<organism evidence="19 20">
    <name type="scientific">Trichoplax adhaerens</name>
    <name type="common">Trichoplax reptans</name>
    <dbReference type="NCBI Taxonomy" id="10228"/>
    <lineage>
        <taxon>Eukaryota</taxon>
        <taxon>Metazoa</taxon>
        <taxon>Placozoa</taxon>
        <taxon>Uniplacotomia</taxon>
        <taxon>Trichoplacea</taxon>
        <taxon>Trichoplacidae</taxon>
        <taxon>Trichoplax</taxon>
    </lineage>
</organism>
<dbReference type="PANTHER" id="PTHR11533:SF299">
    <property type="entry name" value="AMINOPEPTIDASE"/>
    <property type="match status" value="1"/>
</dbReference>
<dbReference type="CDD" id="cd09601">
    <property type="entry name" value="M1_APN-Q_like"/>
    <property type="match status" value="1"/>
</dbReference>
<dbReference type="PANTHER" id="PTHR11533">
    <property type="entry name" value="PROTEASE M1 ZINC METALLOPROTEASE"/>
    <property type="match status" value="1"/>
</dbReference>
<evidence type="ECO:0000313" key="20">
    <source>
        <dbReference type="Proteomes" id="UP000009022"/>
    </source>
</evidence>
<dbReference type="Proteomes" id="UP000009022">
    <property type="component" value="Unassembled WGS sequence"/>
</dbReference>
<evidence type="ECO:0000256" key="12">
    <source>
        <dbReference type="ARBA" id="ARBA00023136"/>
    </source>
</evidence>
<evidence type="ECO:0000259" key="18">
    <source>
        <dbReference type="Pfam" id="PF17900"/>
    </source>
</evidence>
<evidence type="ECO:0000256" key="15">
    <source>
        <dbReference type="PIRSR" id="PIRSR634016-3"/>
    </source>
</evidence>
<keyword evidence="9" id="KW-0735">Signal-anchor</keyword>
<dbReference type="GO" id="GO:0006508">
    <property type="term" value="P:proteolysis"/>
    <property type="evidence" value="ECO:0000318"/>
    <property type="project" value="GO_Central"/>
</dbReference>
<comment type="similarity">
    <text evidence="2">Belongs to the peptidase M1 family.</text>
</comment>
<dbReference type="OrthoDB" id="10031169at2759"/>